<dbReference type="PRINTS" id="PR00727">
    <property type="entry name" value="LEADERPTASE"/>
</dbReference>
<dbReference type="PROSITE" id="PS00761">
    <property type="entry name" value="SPASE_I_3"/>
    <property type="match status" value="1"/>
</dbReference>
<feature type="domain" description="Peptidase S26" evidence="7">
    <location>
        <begin position="1"/>
        <end position="117"/>
    </location>
</feature>
<evidence type="ECO:0000256" key="5">
    <source>
        <dbReference type="ARBA" id="ARBA00022801"/>
    </source>
</evidence>
<evidence type="ECO:0000256" key="2">
    <source>
        <dbReference type="ARBA" id="ARBA00009370"/>
    </source>
</evidence>
<feature type="domain" description="Peptidase S26" evidence="7">
    <location>
        <begin position="261"/>
        <end position="296"/>
    </location>
</feature>
<comment type="catalytic activity">
    <reaction evidence="1">
        <text>Cleavage of hydrophobic, N-terminal signal or leader sequences from secreted and periplasmic proteins.</text>
        <dbReference type="EC" id="3.4.21.89"/>
    </reaction>
</comment>
<evidence type="ECO:0000256" key="6">
    <source>
        <dbReference type="ARBA" id="ARBA00029906"/>
    </source>
</evidence>
<dbReference type="GO" id="GO:0016020">
    <property type="term" value="C:membrane"/>
    <property type="evidence" value="ECO:0007669"/>
    <property type="project" value="InterPro"/>
</dbReference>
<protein>
    <recommendedName>
        <fullName evidence="4">Signal peptidase I</fullName>
        <ecNumber evidence="3">3.4.21.89</ecNumber>
    </recommendedName>
    <alternativeName>
        <fullName evidence="6">Leader peptidase I</fullName>
    </alternativeName>
</protein>
<accession>A0A8J2UDQ8</accession>
<dbReference type="SUPFAM" id="SSF51306">
    <property type="entry name" value="LexA/Signal peptidase"/>
    <property type="match status" value="2"/>
</dbReference>
<evidence type="ECO:0000313" key="9">
    <source>
        <dbReference type="Proteomes" id="UP000607559"/>
    </source>
</evidence>
<comment type="caution">
    <text evidence="8">The sequence shown here is derived from an EMBL/GenBank/DDBJ whole genome shotgun (WGS) entry which is preliminary data.</text>
</comment>
<evidence type="ECO:0000256" key="4">
    <source>
        <dbReference type="ARBA" id="ARBA00019232"/>
    </source>
</evidence>
<reference evidence="8" key="2">
    <citation type="submission" date="2020-09" db="EMBL/GenBank/DDBJ databases">
        <authorList>
            <person name="Sun Q."/>
            <person name="Zhou Y."/>
        </authorList>
    </citation>
    <scope>NUCLEOTIDE SEQUENCE</scope>
    <source>
        <strain evidence="8">CGMCC 1.15448</strain>
    </source>
</reference>
<keyword evidence="9" id="KW-1185">Reference proteome</keyword>
<reference evidence="8" key="1">
    <citation type="journal article" date="2014" name="Int. J. Syst. Evol. Microbiol.">
        <title>Complete genome sequence of Corynebacterium casei LMG S-19264T (=DSM 44701T), isolated from a smear-ripened cheese.</title>
        <authorList>
            <consortium name="US DOE Joint Genome Institute (JGI-PGF)"/>
            <person name="Walter F."/>
            <person name="Albersmeier A."/>
            <person name="Kalinowski J."/>
            <person name="Ruckert C."/>
        </authorList>
    </citation>
    <scope>NUCLEOTIDE SEQUENCE</scope>
    <source>
        <strain evidence="8">CGMCC 1.15448</strain>
    </source>
</reference>
<dbReference type="PANTHER" id="PTHR43390">
    <property type="entry name" value="SIGNAL PEPTIDASE I"/>
    <property type="match status" value="1"/>
</dbReference>
<comment type="similarity">
    <text evidence="2">Belongs to the peptidase S26 family.</text>
</comment>
<dbReference type="EC" id="3.4.21.89" evidence="3"/>
<evidence type="ECO:0000256" key="1">
    <source>
        <dbReference type="ARBA" id="ARBA00000677"/>
    </source>
</evidence>
<dbReference type="InterPro" id="IPR000223">
    <property type="entry name" value="Pept_S26A_signal_pept_1"/>
</dbReference>
<dbReference type="InterPro" id="IPR019758">
    <property type="entry name" value="Pept_S26A_signal_pept_1_CS"/>
</dbReference>
<sequence length="297" mass="34096">MEKTIHLGRKILVNKLNYHPIKRGDILVFHFPVGDTVIDLPEYQSAQPYYDVIRMLGAGNSDSGRQIVLGNPDQYPLSVRPVDKREAYLKRCIAAAGDTLEMRNEVVYINGRAQAWPPESETYFHVVTNGQPLDETAIKAQYGLDITSADEVRPLGNPTEFDMLLTWKAREKMLKDGFARQIIPDIDSSTTGIFPNDRLHHWTTDNYGPLWVPRKGATLHLTPLNYSVYERVIRTYEGNKLEIRNGRIYLNDREEASYTFKMDYYWVIGDNLHGSQDSRYWGFVPEDHMIGKVSAIL</sequence>
<dbReference type="GO" id="GO:0009003">
    <property type="term" value="F:signal peptidase activity"/>
    <property type="evidence" value="ECO:0007669"/>
    <property type="project" value="UniProtKB-EC"/>
</dbReference>
<dbReference type="CDD" id="cd06530">
    <property type="entry name" value="S26_SPase_I"/>
    <property type="match status" value="2"/>
</dbReference>
<dbReference type="InterPro" id="IPR036286">
    <property type="entry name" value="LexA/Signal_pep-like_sf"/>
</dbReference>
<gene>
    <name evidence="8" type="ORF">GCM10011511_25510</name>
</gene>
<evidence type="ECO:0000256" key="3">
    <source>
        <dbReference type="ARBA" id="ARBA00013208"/>
    </source>
</evidence>
<evidence type="ECO:0000259" key="7">
    <source>
        <dbReference type="Pfam" id="PF10502"/>
    </source>
</evidence>
<dbReference type="GO" id="GO:0006465">
    <property type="term" value="P:signal peptide processing"/>
    <property type="evidence" value="ECO:0007669"/>
    <property type="project" value="InterPro"/>
</dbReference>
<proteinExistence type="inferred from homology"/>
<dbReference type="Proteomes" id="UP000607559">
    <property type="component" value="Unassembled WGS sequence"/>
</dbReference>
<dbReference type="AlphaFoldDB" id="A0A8J2UDQ8"/>
<dbReference type="InterPro" id="IPR019533">
    <property type="entry name" value="Peptidase_S26"/>
</dbReference>
<dbReference type="Pfam" id="PF10502">
    <property type="entry name" value="Peptidase_S26"/>
    <property type="match status" value="2"/>
</dbReference>
<keyword evidence="5" id="KW-0378">Hydrolase</keyword>
<name>A0A8J2UDQ8_9BACT</name>
<dbReference type="Gene3D" id="2.10.109.10">
    <property type="entry name" value="Umud Fragment, subunit A"/>
    <property type="match status" value="2"/>
</dbReference>
<dbReference type="PANTHER" id="PTHR43390:SF1">
    <property type="entry name" value="CHLOROPLAST PROCESSING PEPTIDASE"/>
    <property type="match status" value="1"/>
</dbReference>
<evidence type="ECO:0000313" key="8">
    <source>
        <dbReference type="EMBL" id="GGB01081.1"/>
    </source>
</evidence>
<organism evidence="8 9">
    <name type="scientific">Puia dinghuensis</name>
    <dbReference type="NCBI Taxonomy" id="1792502"/>
    <lineage>
        <taxon>Bacteria</taxon>
        <taxon>Pseudomonadati</taxon>
        <taxon>Bacteroidota</taxon>
        <taxon>Chitinophagia</taxon>
        <taxon>Chitinophagales</taxon>
        <taxon>Chitinophagaceae</taxon>
        <taxon>Puia</taxon>
    </lineage>
</organism>
<dbReference type="GO" id="GO:0004252">
    <property type="term" value="F:serine-type endopeptidase activity"/>
    <property type="evidence" value="ECO:0007669"/>
    <property type="project" value="InterPro"/>
</dbReference>
<dbReference type="EMBL" id="BMJC01000002">
    <property type="protein sequence ID" value="GGB01081.1"/>
    <property type="molecule type" value="Genomic_DNA"/>
</dbReference>